<reference evidence="1 2" key="1">
    <citation type="journal article" date="2010" name="Nature">
        <title>Comparative genomics reveals mobile pathogenicity chromosomes in Fusarium.</title>
        <authorList>
            <person name="Ma L.J."/>
            <person name="van der Does H.C."/>
            <person name="Borkovich K.A."/>
            <person name="Coleman J.J."/>
            <person name="Daboussi M.J."/>
            <person name="Di Pietro A."/>
            <person name="Dufresne M."/>
            <person name="Freitag M."/>
            <person name="Grabherr M."/>
            <person name="Henrissat B."/>
            <person name="Houterman P.M."/>
            <person name="Kang S."/>
            <person name="Shim W.B."/>
            <person name="Woloshuk C."/>
            <person name="Xie X."/>
            <person name="Xu J.R."/>
            <person name="Antoniw J."/>
            <person name="Baker S.E."/>
            <person name="Bluhm B.H."/>
            <person name="Breakspear A."/>
            <person name="Brown D.W."/>
            <person name="Butchko R.A."/>
            <person name="Chapman S."/>
            <person name="Coulson R."/>
            <person name="Coutinho P.M."/>
            <person name="Danchin E.G."/>
            <person name="Diener A."/>
            <person name="Gale L.R."/>
            <person name="Gardiner D.M."/>
            <person name="Goff S."/>
            <person name="Hammond-Kosack K.E."/>
            <person name="Hilburn K."/>
            <person name="Hua-Van A."/>
            <person name="Jonkers W."/>
            <person name="Kazan K."/>
            <person name="Kodira C.D."/>
            <person name="Koehrsen M."/>
            <person name="Kumar L."/>
            <person name="Lee Y.H."/>
            <person name="Li L."/>
            <person name="Manners J.M."/>
            <person name="Miranda-Saavedra D."/>
            <person name="Mukherjee M."/>
            <person name="Park G."/>
            <person name="Park J."/>
            <person name="Park S.Y."/>
            <person name="Proctor R.H."/>
            <person name="Regev A."/>
            <person name="Ruiz-Roldan M.C."/>
            <person name="Sain D."/>
            <person name="Sakthikumar S."/>
            <person name="Sykes S."/>
            <person name="Schwartz D.C."/>
            <person name="Turgeon B.G."/>
            <person name="Wapinski I."/>
            <person name="Yoder O."/>
            <person name="Young S."/>
            <person name="Zeng Q."/>
            <person name="Zhou S."/>
            <person name="Galagan J."/>
            <person name="Cuomo C.A."/>
            <person name="Kistler H.C."/>
            <person name="Rep M."/>
        </authorList>
    </citation>
    <scope>NUCLEOTIDE SEQUENCE [LARGE SCALE GENOMIC DNA]</scope>
    <source>
        <strain evidence="2">M3125 / FGSC 7600</strain>
    </source>
</reference>
<dbReference type="Proteomes" id="UP000009096">
    <property type="component" value="Chromosome 1"/>
</dbReference>
<dbReference type="AlphaFoldDB" id="W7LLP6"/>
<evidence type="ECO:0000313" key="1">
    <source>
        <dbReference type="EMBL" id="EWG36410.1"/>
    </source>
</evidence>
<organism evidence="1 2">
    <name type="scientific">Gibberella moniliformis (strain M3125 / FGSC 7600)</name>
    <name type="common">Maize ear and stalk rot fungus</name>
    <name type="synonym">Fusarium verticillioides</name>
    <dbReference type="NCBI Taxonomy" id="334819"/>
    <lineage>
        <taxon>Eukaryota</taxon>
        <taxon>Fungi</taxon>
        <taxon>Dikarya</taxon>
        <taxon>Ascomycota</taxon>
        <taxon>Pezizomycotina</taxon>
        <taxon>Sordariomycetes</taxon>
        <taxon>Hypocreomycetidae</taxon>
        <taxon>Hypocreales</taxon>
        <taxon>Nectriaceae</taxon>
        <taxon>Fusarium</taxon>
        <taxon>Fusarium fujikuroi species complex</taxon>
    </lineage>
</organism>
<proteinExistence type="predicted"/>
<keyword evidence="2" id="KW-1185">Reference proteome</keyword>
<dbReference type="RefSeq" id="XP_018742601.1">
    <property type="nucleotide sequence ID" value="XM_018903609.1"/>
</dbReference>
<accession>W7LLP6</accession>
<dbReference type="GeneID" id="30071540"/>
<dbReference type="EMBL" id="DS022242">
    <property type="protein sequence ID" value="EWG36410.1"/>
    <property type="molecule type" value="Genomic_DNA"/>
</dbReference>
<gene>
    <name evidence="1" type="ORF">FVEG_14664</name>
</gene>
<sequence length="114" mass="12098">MCCAAISSFSPDPSHQVRFLKNMQQFSASLMRCGAMRCAAAFVPPSASTYLPASVSLLFSLDRSGIHCLIGVAHHLALALHPMSCISSPPAFADRLPLHRRVISSPSSAILTGC</sequence>
<evidence type="ECO:0000313" key="2">
    <source>
        <dbReference type="Proteomes" id="UP000009096"/>
    </source>
</evidence>
<dbReference type="EMBL" id="CM000578">
    <property type="protein sequence ID" value="EWG36410.1"/>
    <property type="molecule type" value="Genomic_DNA"/>
</dbReference>
<dbReference type="VEuPathDB" id="FungiDB:FVEG_14664"/>
<name>W7LLP6_GIBM7</name>
<protein>
    <submittedName>
        <fullName evidence="1">Uncharacterized protein</fullName>
    </submittedName>
</protein>